<evidence type="ECO:0000256" key="2">
    <source>
        <dbReference type="ARBA" id="ARBA00004687"/>
    </source>
</evidence>
<evidence type="ECO:0000313" key="12">
    <source>
        <dbReference type="Proteomes" id="UP000807342"/>
    </source>
</evidence>
<evidence type="ECO:0000256" key="1">
    <source>
        <dbReference type="ARBA" id="ARBA00004389"/>
    </source>
</evidence>
<dbReference type="PANTHER" id="PTHR28650">
    <property type="entry name" value="PHOSPHATIDYLINOSITOL-GLYCAN BIOSYNTHESIS CLASS X PROTEIN"/>
    <property type="match status" value="1"/>
</dbReference>
<gene>
    <name evidence="11" type="ORF">P691DRAFT_760813</name>
</gene>
<dbReference type="Pfam" id="PF08320">
    <property type="entry name" value="PIG-X"/>
    <property type="match status" value="1"/>
</dbReference>
<evidence type="ECO:0000256" key="3">
    <source>
        <dbReference type="ARBA" id="ARBA00010345"/>
    </source>
</evidence>
<dbReference type="AlphaFoldDB" id="A0A9P6C3L5"/>
<protein>
    <recommendedName>
        <fullName evidence="10">Protein PBN1</fullName>
    </recommendedName>
</protein>
<name>A0A9P6C3L5_9AGAR</name>
<dbReference type="Proteomes" id="UP000807342">
    <property type="component" value="Unassembled WGS sequence"/>
</dbReference>
<evidence type="ECO:0000256" key="6">
    <source>
        <dbReference type="ARBA" id="ARBA00022824"/>
    </source>
</evidence>
<evidence type="ECO:0000256" key="8">
    <source>
        <dbReference type="ARBA" id="ARBA00023136"/>
    </source>
</evidence>
<organism evidence="11 12">
    <name type="scientific">Macrolepiota fuliginosa MF-IS2</name>
    <dbReference type="NCBI Taxonomy" id="1400762"/>
    <lineage>
        <taxon>Eukaryota</taxon>
        <taxon>Fungi</taxon>
        <taxon>Dikarya</taxon>
        <taxon>Basidiomycota</taxon>
        <taxon>Agaricomycotina</taxon>
        <taxon>Agaricomycetes</taxon>
        <taxon>Agaricomycetidae</taxon>
        <taxon>Agaricales</taxon>
        <taxon>Agaricineae</taxon>
        <taxon>Agaricaceae</taxon>
        <taxon>Macrolepiota</taxon>
    </lineage>
</organism>
<reference evidence="11" key="1">
    <citation type="submission" date="2020-11" db="EMBL/GenBank/DDBJ databases">
        <authorList>
            <consortium name="DOE Joint Genome Institute"/>
            <person name="Ahrendt S."/>
            <person name="Riley R."/>
            <person name="Andreopoulos W."/>
            <person name="Labutti K."/>
            <person name="Pangilinan J."/>
            <person name="Ruiz-Duenas F.J."/>
            <person name="Barrasa J.M."/>
            <person name="Sanchez-Garcia M."/>
            <person name="Camarero S."/>
            <person name="Miyauchi S."/>
            <person name="Serrano A."/>
            <person name="Linde D."/>
            <person name="Babiker R."/>
            <person name="Drula E."/>
            <person name="Ayuso-Fernandez I."/>
            <person name="Pacheco R."/>
            <person name="Padilla G."/>
            <person name="Ferreira P."/>
            <person name="Barriuso J."/>
            <person name="Kellner H."/>
            <person name="Castanera R."/>
            <person name="Alfaro M."/>
            <person name="Ramirez L."/>
            <person name="Pisabarro A.G."/>
            <person name="Kuo A."/>
            <person name="Tritt A."/>
            <person name="Lipzen A."/>
            <person name="He G."/>
            <person name="Yan M."/>
            <person name="Ng V."/>
            <person name="Cullen D."/>
            <person name="Martin F."/>
            <person name="Rosso M.-N."/>
            <person name="Henrissat B."/>
            <person name="Hibbett D."/>
            <person name="Martinez A.T."/>
            <person name="Grigoriev I.V."/>
        </authorList>
    </citation>
    <scope>NUCLEOTIDE SEQUENCE</scope>
    <source>
        <strain evidence="11">MF-IS2</strain>
    </source>
</reference>
<dbReference type="InterPro" id="IPR040039">
    <property type="entry name" value="PIGX"/>
</dbReference>
<evidence type="ECO:0000256" key="4">
    <source>
        <dbReference type="ARBA" id="ARBA00022502"/>
    </source>
</evidence>
<sequence length="246" mass="26949">MSTYTALVHNSNSFHPISRLLFRLSRSTVELVSGNCSLHLFYQLSSSLFVDPYELAQRQQSYTFVRWGHADLEKPVHAVANSDTNVLINVNVPLSLPEDENGGKQLDVEVPLHARYGVPLTSTSPNVGSGNYQGLVLEPPEAFIACPNGFLPPERGQELSTPPAHLSESQLREADLAPEATHFTHIPHSLSDHPVNIIRIPTGHEQYLLLVQSGTAIVILLSFFCVSIVAVRTAVRLSSGAHTKTE</sequence>
<evidence type="ECO:0000256" key="10">
    <source>
        <dbReference type="RuleBase" id="RU366056"/>
    </source>
</evidence>
<dbReference type="GO" id="GO:0006506">
    <property type="term" value="P:GPI anchor biosynthetic process"/>
    <property type="evidence" value="ECO:0007669"/>
    <property type="project" value="UniProtKB-KW"/>
</dbReference>
<dbReference type="InterPro" id="IPR013233">
    <property type="entry name" value="PIG-X/PBN1"/>
</dbReference>
<dbReference type="GO" id="GO:0005789">
    <property type="term" value="C:endoplasmic reticulum membrane"/>
    <property type="evidence" value="ECO:0007669"/>
    <property type="project" value="UniProtKB-SubCell"/>
</dbReference>
<evidence type="ECO:0000256" key="7">
    <source>
        <dbReference type="ARBA" id="ARBA00022989"/>
    </source>
</evidence>
<keyword evidence="7 10" id="KW-1133">Transmembrane helix</keyword>
<comment type="subcellular location">
    <subcellularLocation>
        <location evidence="1 10">Endoplasmic reticulum membrane</location>
        <topology evidence="1 10">Single-pass membrane protein</topology>
    </subcellularLocation>
</comment>
<evidence type="ECO:0000256" key="9">
    <source>
        <dbReference type="ARBA" id="ARBA00023180"/>
    </source>
</evidence>
<dbReference type="EMBL" id="MU151201">
    <property type="protein sequence ID" value="KAF9447413.1"/>
    <property type="molecule type" value="Genomic_DNA"/>
</dbReference>
<comment type="function">
    <text evidence="10">Required for proper folding and/or the stability of a subset of proteins in the endoplasmic reticulum. Component of glycosylphosphatidylinositol-mannosyltransferase 1 which transfers the first of the 4 mannoses in the GPI-anchor precursors during GPI-anchor biosynthesis. Probably acts by stabilizing the mannosyltransferase GPI14.</text>
</comment>
<keyword evidence="9" id="KW-0325">Glycoprotein</keyword>
<comment type="caution">
    <text evidence="11">The sequence shown here is derived from an EMBL/GenBank/DDBJ whole genome shotgun (WGS) entry which is preliminary data.</text>
</comment>
<dbReference type="SMART" id="SM00780">
    <property type="entry name" value="PIG-X"/>
    <property type="match status" value="1"/>
</dbReference>
<accession>A0A9P6C3L5</accession>
<keyword evidence="12" id="KW-1185">Reference proteome</keyword>
<dbReference type="PANTHER" id="PTHR28650:SF1">
    <property type="entry name" value="PHOSPHATIDYLINOSITOL-GLYCAN BIOSYNTHESIS CLASS X PROTEIN"/>
    <property type="match status" value="1"/>
</dbReference>
<keyword evidence="8 10" id="KW-0472">Membrane</keyword>
<comment type="pathway">
    <text evidence="2 10">Glycolipid biosynthesis; glycosylphosphatidylinositol-anchor biosynthesis.</text>
</comment>
<keyword evidence="4 10" id="KW-0337">GPI-anchor biosynthesis</keyword>
<proteinExistence type="inferred from homology"/>
<evidence type="ECO:0000313" key="11">
    <source>
        <dbReference type="EMBL" id="KAF9447413.1"/>
    </source>
</evidence>
<evidence type="ECO:0000256" key="5">
    <source>
        <dbReference type="ARBA" id="ARBA00022692"/>
    </source>
</evidence>
<dbReference type="OrthoDB" id="5546453at2759"/>
<feature type="transmembrane region" description="Helical" evidence="10">
    <location>
        <begin position="207"/>
        <end position="231"/>
    </location>
</feature>
<keyword evidence="5 10" id="KW-0812">Transmembrane</keyword>
<comment type="similarity">
    <text evidence="3 10">Belongs to the PIGX family.</text>
</comment>
<keyword evidence="6 10" id="KW-0256">Endoplasmic reticulum</keyword>